<feature type="region of interest" description="Disordered" evidence="1">
    <location>
        <begin position="131"/>
        <end position="175"/>
    </location>
</feature>
<keyword evidence="4" id="KW-1185">Reference proteome</keyword>
<gene>
    <name evidence="3" type="ORF">WH47_00324</name>
</gene>
<keyword evidence="2" id="KW-0472">Membrane</keyword>
<keyword evidence="2" id="KW-0812">Transmembrane</keyword>
<feature type="region of interest" description="Disordered" evidence="1">
    <location>
        <begin position="287"/>
        <end position="326"/>
    </location>
</feature>
<dbReference type="EMBL" id="KQ414667">
    <property type="protein sequence ID" value="KOC64821.1"/>
    <property type="molecule type" value="Genomic_DNA"/>
</dbReference>
<feature type="transmembrane region" description="Helical" evidence="2">
    <location>
        <begin position="816"/>
        <end position="837"/>
    </location>
</feature>
<dbReference type="AlphaFoldDB" id="A0A0L7R1Y3"/>
<reference evidence="3 4" key="1">
    <citation type="submission" date="2015-07" db="EMBL/GenBank/DDBJ databases">
        <title>The genome of Habropoda laboriosa.</title>
        <authorList>
            <person name="Pan H."/>
            <person name="Kapheim K."/>
        </authorList>
    </citation>
    <scope>NUCLEOTIDE SEQUENCE [LARGE SCALE GENOMIC DNA]</scope>
    <source>
        <strain evidence="3">0110345459</strain>
    </source>
</reference>
<feature type="compositionally biased region" description="Polar residues" evidence="1">
    <location>
        <begin position="149"/>
        <end position="175"/>
    </location>
</feature>
<sequence>MAYQDNTNAVQLHIKINSENLLPVPQKYNSGSLRVPADPSWPKIPQRKLADDAGDTIEPPCIVTLTGTPRRSRTVVHTPLNQVTNVKRSQVTSTESLQKKPNQSDIATSIEHLQRRETEKPILGRNINLKETRIQGVEKPHKEEKKKSAQNYKENNKPNINQGQISEQNHSTNNSEFKKLVNITENTNKNGIAERDKCIENSEHASRAPVNDANTQVNIAPSPVQENNGQLFFVLDKTMQPHPLNAITVPREYVNQCYNVQLPILTYQNIPMQVSSTGTENVIQQSVTSSEYKDQSKTSPLMKKESEQHVHLNQAQNTNQSIPPINNTEVKNVCEQANTSKVQSNVPEGSRKSCIKLGHPENSFVPEKLVDSSDSEYYIPNINKKNVHGNTFQRLKVKKIASDTSGEETTDSEFTAQKNIQKKEFTNANKFTPKANKIIADIMHDNIKSLAQNHDQINLLSKENEFNKSVSQSNEITADQDQSLHQNYKTVTCDTKAKNKSEQNLVFAKNECTRKLCRNSEPYVTFKQKKVSAKFSRKAKSYFQKNSHSALVDSDYTSVWPNCQYNKYKRNQTSIHKCNNYKAKKGGHFNPVPGHERNINARIENTSNCSEQNYLQNNEQADLSQEIPKCLSKGCLQREHCKCETSPRSNTDDMNERPKGISPKTQELLNKSYWLYYNKLRHKIKNANSIEQQYPYRLTMDTFEKGKTGKTTEVHDKELRNQLKVNPELQTLQQCTALSTMINKALDSNLQSDIMKTEQLYMNDNIKSCLNPIAGVQNANTKKIIPNLMNNEPVFNKVNCNGDRMNDKQFLELKSIIFFGGMMYILIILLPMLYDYFYYEDDYENLTYLELIMDYILSSFQEAFGDIFSAVKKLFFYPVRL</sequence>
<keyword evidence="2" id="KW-1133">Transmembrane helix</keyword>
<accession>A0A0L7R1Y3</accession>
<evidence type="ECO:0000313" key="3">
    <source>
        <dbReference type="EMBL" id="KOC64821.1"/>
    </source>
</evidence>
<name>A0A0L7R1Y3_9HYME</name>
<dbReference type="OrthoDB" id="7616628at2759"/>
<evidence type="ECO:0000256" key="1">
    <source>
        <dbReference type="SAM" id="MobiDB-lite"/>
    </source>
</evidence>
<protein>
    <submittedName>
        <fullName evidence="3">Uncharacterized protein</fullName>
    </submittedName>
</protein>
<feature type="compositionally biased region" description="Basic and acidic residues" evidence="1">
    <location>
        <begin position="291"/>
        <end position="310"/>
    </location>
</feature>
<proteinExistence type="predicted"/>
<feature type="compositionally biased region" description="Polar residues" evidence="1">
    <location>
        <begin position="311"/>
        <end position="326"/>
    </location>
</feature>
<evidence type="ECO:0000256" key="2">
    <source>
        <dbReference type="SAM" id="Phobius"/>
    </source>
</evidence>
<feature type="compositionally biased region" description="Basic and acidic residues" evidence="1">
    <location>
        <begin position="131"/>
        <end position="147"/>
    </location>
</feature>
<dbReference type="Proteomes" id="UP000053825">
    <property type="component" value="Unassembled WGS sequence"/>
</dbReference>
<evidence type="ECO:0000313" key="4">
    <source>
        <dbReference type="Proteomes" id="UP000053825"/>
    </source>
</evidence>
<organism evidence="3 4">
    <name type="scientific">Habropoda laboriosa</name>
    <dbReference type="NCBI Taxonomy" id="597456"/>
    <lineage>
        <taxon>Eukaryota</taxon>
        <taxon>Metazoa</taxon>
        <taxon>Ecdysozoa</taxon>
        <taxon>Arthropoda</taxon>
        <taxon>Hexapoda</taxon>
        <taxon>Insecta</taxon>
        <taxon>Pterygota</taxon>
        <taxon>Neoptera</taxon>
        <taxon>Endopterygota</taxon>
        <taxon>Hymenoptera</taxon>
        <taxon>Apocrita</taxon>
        <taxon>Aculeata</taxon>
        <taxon>Apoidea</taxon>
        <taxon>Anthophila</taxon>
        <taxon>Apidae</taxon>
        <taxon>Habropoda</taxon>
    </lineage>
</organism>